<evidence type="ECO:0000313" key="3">
    <source>
        <dbReference type="EMBL" id="MFD1399633.1"/>
    </source>
</evidence>
<keyword evidence="1" id="KW-0472">Membrane</keyword>
<accession>A0ABW4BHR3</accession>
<protein>
    <submittedName>
        <fullName evidence="3">VanZ family protein</fullName>
    </submittedName>
</protein>
<keyword evidence="1" id="KW-1133">Transmembrane helix</keyword>
<feature type="domain" description="VanZ-like" evidence="2">
    <location>
        <begin position="7"/>
        <end position="149"/>
    </location>
</feature>
<dbReference type="InterPro" id="IPR006976">
    <property type="entry name" value="VanZ-like"/>
</dbReference>
<reference evidence="4" key="1">
    <citation type="journal article" date="2019" name="Int. J. Syst. Evol. Microbiol.">
        <title>The Global Catalogue of Microorganisms (GCM) 10K type strain sequencing project: providing services to taxonomists for standard genome sequencing and annotation.</title>
        <authorList>
            <consortium name="The Broad Institute Genomics Platform"/>
            <consortium name="The Broad Institute Genome Sequencing Center for Infectious Disease"/>
            <person name="Wu L."/>
            <person name="Ma J."/>
        </authorList>
    </citation>
    <scope>NUCLEOTIDE SEQUENCE [LARGE SCALE GENOMIC DNA]</scope>
    <source>
        <strain evidence="4">CCM 9110</strain>
    </source>
</reference>
<organism evidence="3 4">
    <name type="scientific">Lacticaseibacillus suilingensis</name>
    <dbReference type="NCBI Taxonomy" id="2799577"/>
    <lineage>
        <taxon>Bacteria</taxon>
        <taxon>Bacillati</taxon>
        <taxon>Bacillota</taxon>
        <taxon>Bacilli</taxon>
        <taxon>Lactobacillales</taxon>
        <taxon>Lactobacillaceae</taxon>
        <taxon>Lacticaseibacillus</taxon>
    </lineage>
</organism>
<sequence>MRRRGWLIVAGILILLFISSSMTYRQQSLVPWLTRLVGQHGPKWLAGVDFWWADQHISTQVKGPAVVIEFFLRKLAHFGTYLVLGAGLTVALRKAVTPTWLRAGLLFFACTGVAAFDEFHQGFTPGRSPLFQDVMLDAVGAALGILVTVAIQALRARRRRG</sequence>
<dbReference type="RefSeq" id="WP_204119356.1">
    <property type="nucleotide sequence ID" value="NZ_BOLV01000014.1"/>
</dbReference>
<keyword evidence="1" id="KW-0812">Transmembrane</keyword>
<dbReference type="EMBL" id="JBHTOA010000035">
    <property type="protein sequence ID" value="MFD1399633.1"/>
    <property type="molecule type" value="Genomic_DNA"/>
</dbReference>
<dbReference type="Proteomes" id="UP001597199">
    <property type="component" value="Unassembled WGS sequence"/>
</dbReference>
<feature type="transmembrane region" description="Helical" evidence="1">
    <location>
        <begin position="99"/>
        <end position="116"/>
    </location>
</feature>
<feature type="transmembrane region" description="Helical" evidence="1">
    <location>
        <begin position="75"/>
        <end position="92"/>
    </location>
</feature>
<evidence type="ECO:0000256" key="1">
    <source>
        <dbReference type="SAM" id="Phobius"/>
    </source>
</evidence>
<dbReference type="Pfam" id="PF04892">
    <property type="entry name" value="VanZ"/>
    <property type="match status" value="1"/>
</dbReference>
<evidence type="ECO:0000259" key="2">
    <source>
        <dbReference type="Pfam" id="PF04892"/>
    </source>
</evidence>
<gene>
    <name evidence="3" type="ORF">ACFQ41_09975</name>
</gene>
<dbReference type="InterPro" id="IPR016747">
    <property type="entry name" value="Phosphotransbutyrylase"/>
</dbReference>
<dbReference type="NCBIfam" id="NF037970">
    <property type="entry name" value="vanZ_1"/>
    <property type="match status" value="1"/>
</dbReference>
<comment type="caution">
    <text evidence="3">The sequence shown here is derived from an EMBL/GenBank/DDBJ whole genome shotgun (WGS) entry which is preliminary data.</text>
</comment>
<keyword evidence="4" id="KW-1185">Reference proteome</keyword>
<proteinExistence type="predicted"/>
<name>A0ABW4BHR3_9LACO</name>
<dbReference type="PIRSF" id="PIRSF019083">
    <property type="entry name" value="UCP019083_VanZ"/>
    <property type="match status" value="1"/>
</dbReference>
<feature type="transmembrane region" description="Helical" evidence="1">
    <location>
        <begin position="136"/>
        <end position="154"/>
    </location>
</feature>
<evidence type="ECO:0000313" key="4">
    <source>
        <dbReference type="Proteomes" id="UP001597199"/>
    </source>
</evidence>